<organism evidence="3 4">
    <name type="scientific">Undibacterium danionis</name>
    <dbReference type="NCBI Taxonomy" id="1812100"/>
    <lineage>
        <taxon>Bacteria</taxon>
        <taxon>Pseudomonadati</taxon>
        <taxon>Pseudomonadota</taxon>
        <taxon>Betaproteobacteria</taxon>
        <taxon>Burkholderiales</taxon>
        <taxon>Oxalobacteraceae</taxon>
        <taxon>Undibacterium</taxon>
    </lineage>
</organism>
<dbReference type="EC" id="3.-.-.-" evidence="3"/>
<feature type="domain" description="NodB homology" evidence="2">
    <location>
        <begin position="50"/>
        <end position="266"/>
    </location>
</feature>
<feature type="chain" id="PRO_5047420068" evidence="1">
    <location>
        <begin position="35"/>
        <end position="306"/>
    </location>
</feature>
<dbReference type="Proteomes" id="UP001589844">
    <property type="component" value="Unassembled WGS sequence"/>
</dbReference>
<dbReference type="PROSITE" id="PS51677">
    <property type="entry name" value="NODB"/>
    <property type="match status" value="1"/>
</dbReference>
<name>A0ABV6ICP9_9BURK</name>
<evidence type="ECO:0000313" key="4">
    <source>
        <dbReference type="Proteomes" id="UP001589844"/>
    </source>
</evidence>
<protein>
    <submittedName>
        <fullName evidence="3">Polysaccharide deacetylase family protein</fullName>
        <ecNumber evidence="3">3.-.-.-</ecNumber>
    </submittedName>
</protein>
<evidence type="ECO:0000313" key="3">
    <source>
        <dbReference type="EMBL" id="MFC0348836.1"/>
    </source>
</evidence>
<dbReference type="InterPro" id="IPR002509">
    <property type="entry name" value="NODB_dom"/>
</dbReference>
<dbReference type="RefSeq" id="WP_390210057.1">
    <property type="nucleotide sequence ID" value="NZ_JBHLXJ010000003.1"/>
</dbReference>
<sequence>MNFVLFRHLHRHLRLHLVWLIFCVCAALPSTAGAAQSHDLSAPGMTPAPLRFLLTFDDGPSASEYDNPTEKILKVLKTNPYQADIKAIFFTQTQAKGAGGSEHGRALLKRMLESGHELAFHTATSGHANHRYLSDEELKSSLTLGVNDLNAVRGSPPQFVRPPFWSYNEQTLAAYQTHGMQMLLTDLSANDGVIYVFNFSFTKRKNMRKMLAALRPAWLAGLLPSADGVTPIVVTFHDINRYTAGHMEEYLDILLDVAKELEMPVSATPFYTDHDELVRAASLKTVKDMNAKQDLPGIWSWFWRWF</sequence>
<dbReference type="InterPro" id="IPR050248">
    <property type="entry name" value="Polysacc_deacetylase_ArnD"/>
</dbReference>
<dbReference type="Gene3D" id="3.20.20.370">
    <property type="entry name" value="Glycoside hydrolase/deacetylase"/>
    <property type="match status" value="1"/>
</dbReference>
<keyword evidence="4" id="KW-1185">Reference proteome</keyword>
<evidence type="ECO:0000259" key="2">
    <source>
        <dbReference type="PROSITE" id="PS51677"/>
    </source>
</evidence>
<dbReference type="CDD" id="cd10917">
    <property type="entry name" value="CE4_NodB_like_6s_7s"/>
    <property type="match status" value="1"/>
</dbReference>
<dbReference type="SUPFAM" id="SSF88713">
    <property type="entry name" value="Glycoside hydrolase/deacetylase"/>
    <property type="match status" value="1"/>
</dbReference>
<evidence type="ECO:0000256" key="1">
    <source>
        <dbReference type="SAM" id="SignalP"/>
    </source>
</evidence>
<keyword evidence="1" id="KW-0732">Signal</keyword>
<keyword evidence="3" id="KW-0378">Hydrolase</keyword>
<dbReference type="PANTHER" id="PTHR10587">
    <property type="entry name" value="GLYCOSYL TRANSFERASE-RELATED"/>
    <property type="match status" value="1"/>
</dbReference>
<proteinExistence type="predicted"/>
<dbReference type="EMBL" id="JBHLXJ010000003">
    <property type="protein sequence ID" value="MFC0348836.1"/>
    <property type="molecule type" value="Genomic_DNA"/>
</dbReference>
<dbReference type="GO" id="GO:0016787">
    <property type="term" value="F:hydrolase activity"/>
    <property type="evidence" value="ECO:0007669"/>
    <property type="project" value="UniProtKB-KW"/>
</dbReference>
<dbReference type="Pfam" id="PF01522">
    <property type="entry name" value="Polysacc_deac_1"/>
    <property type="match status" value="1"/>
</dbReference>
<comment type="caution">
    <text evidence="3">The sequence shown here is derived from an EMBL/GenBank/DDBJ whole genome shotgun (WGS) entry which is preliminary data.</text>
</comment>
<gene>
    <name evidence="3" type="ORF">ACFFJH_03380</name>
</gene>
<reference evidence="3 4" key="1">
    <citation type="submission" date="2024-09" db="EMBL/GenBank/DDBJ databases">
        <authorList>
            <person name="Sun Q."/>
            <person name="Mori K."/>
        </authorList>
    </citation>
    <scope>NUCLEOTIDE SEQUENCE [LARGE SCALE GENOMIC DNA]</scope>
    <source>
        <strain evidence="3 4">CCM 8677</strain>
    </source>
</reference>
<feature type="signal peptide" evidence="1">
    <location>
        <begin position="1"/>
        <end position="34"/>
    </location>
</feature>
<accession>A0ABV6ICP9</accession>
<dbReference type="InterPro" id="IPR011330">
    <property type="entry name" value="Glyco_hydro/deAcase_b/a-brl"/>
</dbReference>